<dbReference type="PANTHER" id="PTHR12669">
    <property type="entry name" value="EUKARYOTIC TRANSLATION INITIATION FACTOR 4E-BINDING PROTEIN"/>
    <property type="match status" value="1"/>
</dbReference>
<evidence type="ECO:0000256" key="1">
    <source>
        <dbReference type="ARBA" id="ARBA00005480"/>
    </source>
</evidence>
<evidence type="ECO:0000313" key="5">
    <source>
        <dbReference type="EMBL" id="THD22234.1"/>
    </source>
</evidence>
<proteinExistence type="inferred from homology"/>
<keyword evidence="6" id="KW-1185">Reference proteome</keyword>
<protein>
    <submittedName>
        <fullName evidence="5">Eukaryotic translation initiation factor 4E-binding protein 1</fullName>
    </submittedName>
</protein>
<sequence>MTPKLDKEECPFISRVGLKLPSIFASLRTTPGGTLFSTTPGGTRIIYDRDFMLQCRNSPLSRTPPAELEKMLKAVHPELDQSPQAPKVHTAGHQENGTVKGDDNAFEMDV</sequence>
<accession>A0A4E0R812</accession>
<organism evidence="5 6">
    <name type="scientific">Fasciola hepatica</name>
    <name type="common">Liver fluke</name>
    <dbReference type="NCBI Taxonomy" id="6192"/>
    <lineage>
        <taxon>Eukaryota</taxon>
        <taxon>Metazoa</taxon>
        <taxon>Spiralia</taxon>
        <taxon>Lophotrochozoa</taxon>
        <taxon>Platyhelminthes</taxon>
        <taxon>Trematoda</taxon>
        <taxon>Digenea</taxon>
        <taxon>Plagiorchiida</taxon>
        <taxon>Echinostomata</taxon>
        <taxon>Echinostomatoidea</taxon>
        <taxon>Fasciolidae</taxon>
        <taxon>Fasciola</taxon>
    </lineage>
</organism>
<evidence type="ECO:0000313" key="6">
    <source>
        <dbReference type="Proteomes" id="UP000230066"/>
    </source>
</evidence>
<gene>
    <name evidence="5" type="ORF">D915_004914</name>
</gene>
<comment type="caution">
    <text evidence="5">The sequence shown here is derived from an EMBL/GenBank/DDBJ whole genome shotgun (WGS) entry which is preliminary data.</text>
</comment>
<dbReference type="Proteomes" id="UP000230066">
    <property type="component" value="Unassembled WGS sequence"/>
</dbReference>
<dbReference type="EMBL" id="JXXN02002898">
    <property type="protein sequence ID" value="THD22234.1"/>
    <property type="molecule type" value="Genomic_DNA"/>
</dbReference>
<dbReference type="GO" id="GO:0045947">
    <property type="term" value="P:negative regulation of translational initiation"/>
    <property type="evidence" value="ECO:0007669"/>
    <property type="project" value="InterPro"/>
</dbReference>
<keyword evidence="5" id="KW-0648">Protein biosynthesis</keyword>
<dbReference type="InterPro" id="IPR008606">
    <property type="entry name" value="EIF4EBP"/>
</dbReference>
<reference evidence="5" key="1">
    <citation type="submission" date="2019-03" db="EMBL/GenBank/DDBJ databases">
        <title>Improved annotation for the trematode Fasciola hepatica.</title>
        <authorList>
            <person name="Choi Y.-J."/>
            <person name="Martin J."/>
            <person name="Mitreva M."/>
        </authorList>
    </citation>
    <scope>NUCLEOTIDE SEQUENCE [LARGE SCALE GENOMIC DNA]</scope>
</reference>
<keyword evidence="2" id="KW-0810">Translation regulation</keyword>
<dbReference type="GO" id="GO:0005737">
    <property type="term" value="C:cytoplasm"/>
    <property type="evidence" value="ECO:0007669"/>
    <property type="project" value="TreeGrafter"/>
</dbReference>
<dbReference type="GO" id="GO:0003743">
    <property type="term" value="F:translation initiation factor activity"/>
    <property type="evidence" value="ECO:0007669"/>
    <property type="project" value="UniProtKB-KW"/>
</dbReference>
<dbReference type="AlphaFoldDB" id="A0A4E0R812"/>
<keyword evidence="5" id="KW-0396">Initiation factor</keyword>
<evidence type="ECO:0000256" key="2">
    <source>
        <dbReference type="ARBA" id="ARBA00022845"/>
    </source>
</evidence>
<name>A0A4E0R812_FASHE</name>
<dbReference type="GO" id="GO:0008190">
    <property type="term" value="F:eukaryotic initiation factor 4E binding"/>
    <property type="evidence" value="ECO:0007669"/>
    <property type="project" value="InterPro"/>
</dbReference>
<feature type="region of interest" description="Disordered" evidence="4">
    <location>
        <begin position="80"/>
        <end position="110"/>
    </location>
</feature>
<evidence type="ECO:0000256" key="4">
    <source>
        <dbReference type="SAM" id="MobiDB-lite"/>
    </source>
</evidence>
<dbReference type="PANTHER" id="PTHR12669:SF12">
    <property type="entry name" value="EUKARYOTIC TRANSLATION INITIATION FACTOR 4E-BINDING PROTEIN"/>
    <property type="match status" value="1"/>
</dbReference>
<comment type="similarity">
    <text evidence="1">Belongs to the eIF4E-binding protein family.</text>
</comment>
<evidence type="ECO:0000256" key="3">
    <source>
        <dbReference type="ARBA" id="ARBA00023193"/>
    </source>
</evidence>
<dbReference type="Pfam" id="PF05456">
    <property type="entry name" value="eIF_4EBP"/>
    <property type="match status" value="1"/>
</dbReference>
<keyword evidence="3" id="KW-0652">Protein synthesis inhibitor</keyword>